<evidence type="ECO:0000256" key="8">
    <source>
        <dbReference type="ARBA" id="ARBA00022679"/>
    </source>
</evidence>
<dbReference type="PANTHER" id="PTHR30027">
    <property type="entry name" value="RIBOSOMAL RNA SMALL SUBUNIT METHYLTRANSFERASE E"/>
    <property type="match status" value="1"/>
</dbReference>
<dbReference type="AlphaFoldDB" id="A0A372KNG7"/>
<evidence type="ECO:0000256" key="4">
    <source>
        <dbReference type="ARBA" id="ARBA00013673"/>
    </source>
</evidence>
<evidence type="ECO:0000256" key="5">
    <source>
        <dbReference type="ARBA" id="ARBA00022490"/>
    </source>
</evidence>
<evidence type="ECO:0000256" key="2">
    <source>
        <dbReference type="ARBA" id="ARBA00005528"/>
    </source>
</evidence>
<dbReference type="EMBL" id="CP031733">
    <property type="protein sequence ID" value="AXQ77787.1"/>
    <property type="molecule type" value="Genomic_DNA"/>
</dbReference>
<dbReference type="OrthoDB" id="9815641at2"/>
<dbReference type="GO" id="GO:0070042">
    <property type="term" value="F:rRNA (uridine-N3-)-methyltransferase activity"/>
    <property type="evidence" value="ECO:0007669"/>
    <property type="project" value="TreeGrafter"/>
</dbReference>
<evidence type="ECO:0000256" key="10">
    <source>
        <dbReference type="ARBA" id="ARBA00025699"/>
    </source>
</evidence>
<dbReference type="InterPro" id="IPR015947">
    <property type="entry name" value="PUA-like_sf"/>
</dbReference>
<evidence type="ECO:0000256" key="3">
    <source>
        <dbReference type="ARBA" id="ARBA00012328"/>
    </source>
</evidence>
<keyword evidence="8 12" id="KW-0808">Transferase</keyword>
<dbReference type="EMBL" id="QVQZ01000003">
    <property type="protein sequence ID" value="RFU53829.1"/>
    <property type="molecule type" value="Genomic_DNA"/>
</dbReference>
<evidence type="ECO:0000313" key="15">
    <source>
        <dbReference type="EMBL" id="AXQ77787.1"/>
    </source>
</evidence>
<dbReference type="EMBL" id="QVQY01000007">
    <property type="protein sequence ID" value="RFU51297.1"/>
    <property type="molecule type" value="Genomic_DNA"/>
</dbReference>
<evidence type="ECO:0000259" key="13">
    <source>
        <dbReference type="Pfam" id="PF04452"/>
    </source>
</evidence>
<evidence type="ECO:0000313" key="18">
    <source>
        <dbReference type="Proteomes" id="UP000246115"/>
    </source>
</evidence>
<dbReference type="KEGG" id="schj:DDV21_001215"/>
<proteinExistence type="inferred from homology"/>
<evidence type="ECO:0000313" key="16">
    <source>
        <dbReference type="EMBL" id="RFU51297.1"/>
    </source>
</evidence>
<sequence length="247" mass="27683">MQQYFVNGEAGRFVTIEDENTLKHMFSVMRLQANDQVVLVFEDGIKRLAKVADSTSYTFEILEELQDNTELPVDVTIAAGFLKGDKLEFLTQKTSELGARAVWGFPADRSVVKWSGKKLIKKTEKLKKIAQGAAEQSKRNQIPRIRLFEKKQEFLNCLSEFDRIFIAYEESAKTGEKKVLARELALLPKGSKILFVFGPEGGIAPEEVNLLEKQGGLKVGLGPRIMRAETAPLFALSSVSYAFELMT</sequence>
<evidence type="ECO:0000313" key="17">
    <source>
        <dbReference type="EMBL" id="RFU53829.1"/>
    </source>
</evidence>
<dbReference type="EC" id="2.1.1.193" evidence="3 12"/>
<dbReference type="Proteomes" id="UP000246115">
    <property type="component" value="Chromosome"/>
</dbReference>
<evidence type="ECO:0000256" key="6">
    <source>
        <dbReference type="ARBA" id="ARBA00022552"/>
    </source>
</evidence>
<organism evidence="17 19">
    <name type="scientific">Streptococcus chenjunshii</name>
    <dbReference type="NCBI Taxonomy" id="2173853"/>
    <lineage>
        <taxon>Bacteria</taxon>
        <taxon>Bacillati</taxon>
        <taxon>Bacillota</taxon>
        <taxon>Bacilli</taxon>
        <taxon>Lactobacillales</taxon>
        <taxon>Streptococcaceae</taxon>
        <taxon>Streptococcus</taxon>
    </lineage>
</organism>
<keyword evidence="9 12" id="KW-0949">S-adenosyl-L-methionine</keyword>
<accession>A0A346N9U2</accession>
<dbReference type="Pfam" id="PF20260">
    <property type="entry name" value="PUA_4"/>
    <property type="match status" value="1"/>
</dbReference>
<keyword evidence="6 12" id="KW-0698">rRNA processing</keyword>
<evidence type="ECO:0000313" key="19">
    <source>
        <dbReference type="Proteomes" id="UP000262901"/>
    </source>
</evidence>
<evidence type="ECO:0000256" key="7">
    <source>
        <dbReference type="ARBA" id="ARBA00022603"/>
    </source>
</evidence>
<keyword evidence="7 12" id="KW-0489">Methyltransferase</keyword>
<dbReference type="CDD" id="cd18084">
    <property type="entry name" value="RsmE-like"/>
    <property type="match status" value="1"/>
</dbReference>
<dbReference type="GO" id="GO:0070475">
    <property type="term" value="P:rRNA base methylation"/>
    <property type="evidence" value="ECO:0007669"/>
    <property type="project" value="TreeGrafter"/>
</dbReference>
<dbReference type="InterPro" id="IPR029026">
    <property type="entry name" value="tRNA_m1G_MTases_N"/>
</dbReference>
<comment type="similarity">
    <text evidence="2 12">Belongs to the RNA methyltransferase RsmE family.</text>
</comment>
<comment type="subcellular location">
    <subcellularLocation>
        <location evidence="1 12">Cytoplasm</location>
    </subcellularLocation>
</comment>
<dbReference type="NCBIfam" id="TIGR00046">
    <property type="entry name" value="RsmE family RNA methyltransferase"/>
    <property type="match status" value="1"/>
</dbReference>
<dbReference type="InterPro" id="IPR046887">
    <property type="entry name" value="RsmE_PUA-like"/>
</dbReference>
<dbReference type="InterPro" id="IPR029028">
    <property type="entry name" value="Alpha/beta_knot_MTases"/>
</dbReference>
<evidence type="ECO:0000259" key="14">
    <source>
        <dbReference type="Pfam" id="PF20260"/>
    </source>
</evidence>
<evidence type="ECO:0000313" key="20">
    <source>
        <dbReference type="Proteomes" id="UP000264056"/>
    </source>
</evidence>
<reference evidence="16 20" key="1">
    <citation type="submission" date="2018-08" db="EMBL/GenBank/DDBJ databases">
        <title>Draft genome of Streptococcus sp .nov. Z2.</title>
        <authorList>
            <person name="Tian Z."/>
        </authorList>
    </citation>
    <scope>NUCLEOTIDE SEQUENCE [LARGE SCALE GENOMIC DNA]</scope>
    <source>
        <strain evidence="16 20">Z2</strain>
    </source>
</reference>
<feature type="domain" description="Ribosomal RNA small subunit methyltransferase E methyltransferase" evidence="13">
    <location>
        <begin position="70"/>
        <end position="239"/>
    </location>
</feature>
<evidence type="ECO:0000256" key="11">
    <source>
        <dbReference type="ARBA" id="ARBA00047944"/>
    </source>
</evidence>
<comment type="catalytic activity">
    <reaction evidence="11 12">
        <text>uridine(1498) in 16S rRNA + S-adenosyl-L-methionine = N(3)-methyluridine(1498) in 16S rRNA + S-adenosyl-L-homocysteine + H(+)</text>
        <dbReference type="Rhea" id="RHEA:42920"/>
        <dbReference type="Rhea" id="RHEA-COMP:10283"/>
        <dbReference type="Rhea" id="RHEA-COMP:10284"/>
        <dbReference type="ChEBI" id="CHEBI:15378"/>
        <dbReference type="ChEBI" id="CHEBI:57856"/>
        <dbReference type="ChEBI" id="CHEBI:59789"/>
        <dbReference type="ChEBI" id="CHEBI:65315"/>
        <dbReference type="ChEBI" id="CHEBI:74502"/>
        <dbReference type="EC" id="2.1.1.193"/>
    </reaction>
</comment>
<dbReference type="SUPFAM" id="SSF88697">
    <property type="entry name" value="PUA domain-like"/>
    <property type="match status" value="1"/>
</dbReference>
<accession>A0A372KNG7</accession>
<keyword evidence="5 12" id="KW-0963">Cytoplasm</keyword>
<reference evidence="15" key="4">
    <citation type="journal article" date="2019" name="Int. J. Syst. Evol. Microbiol.">
        <title>Streptococcus chenjunshii sp. nov. isolated from feces of Tibetan antelopes.</title>
        <authorList>
            <person name="Tian Z."/>
            <person name="Lu S."/>
            <person name="Jin D."/>
            <person name="Yang J."/>
            <person name="Pu J."/>
            <person name="Lai X.H."/>
            <person name="Bai X.N."/>
            <person name="Wu X.M."/>
            <person name="Li J."/>
            <person name="Wang S."/>
            <person name="Xu J."/>
        </authorList>
    </citation>
    <scope>NUCLEOTIDE SEQUENCE</scope>
    <source>
        <strain evidence="15">Z15</strain>
    </source>
</reference>
<dbReference type="InterPro" id="IPR046886">
    <property type="entry name" value="RsmE_MTase_dom"/>
</dbReference>
<dbReference type="NCBIfam" id="NF008691">
    <property type="entry name" value="PRK11713.1-4"/>
    <property type="match status" value="1"/>
</dbReference>
<protein>
    <recommendedName>
        <fullName evidence="4 12">Ribosomal RNA small subunit methyltransferase E</fullName>
        <ecNumber evidence="3 12">2.1.1.193</ecNumber>
    </recommendedName>
</protein>
<evidence type="ECO:0000256" key="9">
    <source>
        <dbReference type="ARBA" id="ARBA00022691"/>
    </source>
</evidence>
<dbReference type="Gene3D" id="3.40.1280.10">
    <property type="match status" value="1"/>
</dbReference>
<gene>
    <name evidence="15" type="ORF">DDV21_001215</name>
    <name evidence="16" type="ORF">DDV22_03870</name>
    <name evidence="17" type="ORF">DDV23_02880</name>
</gene>
<dbReference type="Pfam" id="PF04452">
    <property type="entry name" value="Methyltrans_RNA"/>
    <property type="match status" value="1"/>
</dbReference>
<feature type="domain" description="Ribosomal RNA small subunit methyltransferase E PUA-like" evidence="14">
    <location>
        <begin position="19"/>
        <end position="55"/>
    </location>
</feature>
<dbReference type="GO" id="GO:0005737">
    <property type="term" value="C:cytoplasm"/>
    <property type="evidence" value="ECO:0007669"/>
    <property type="project" value="UniProtKB-SubCell"/>
</dbReference>
<dbReference type="RefSeq" id="WP_116877601.1">
    <property type="nucleotide sequence ID" value="NZ_CP031733.1"/>
</dbReference>
<dbReference type="Proteomes" id="UP000262901">
    <property type="component" value="Unassembled WGS sequence"/>
</dbReference>
<comment type="function">
    <text evidence="10 12">Specifically methylates the N3 position of the uracil ring of uridine 1498 (m3U1498) in 16S rRNA. Acts on the fully assembled 30S ribosomal subunit.</text>
</comment>
<evidence type="ECO:0000256" key="12">
    <source>
        <dbReference type="PIRNR" id="PIRNR015601"/>
    </source>
</evidence>
<evidence type="ECO:0000256" key="1">
    <source>
        <dbReference type="ARBA" id="ARBA00004496"/>
    </source>
</evidence>
<reference evidence="17 19" key="2">
    <citation type="submission" date="2018-08" db="EMBL/GenBank/DDBJ databases">
        <title>Draft genome of Streptococcus sp. nov. Z1.</title>
        <authorList>
            <person name="Tian Z."/>
        </authorList>
    </citation>
    <scope>NUCLEOTIDE SEQUENCE [LARGE SCALE GENOMIC DNA]</scope>
    <source>
        <strain evidence="17">Z1</strain>
        <strain evidence="19">Z1(2018)</strain>
    </source>
</reference>
<dbReference type="SUPFAM" id="SSF75217">
    <property type="entry name" value="alpha/beta knot"/>
    <property type="match status" value="1"/>
</dbReference>
<dbReference type="FunFam" id="3.40.1280.10:FF:000020">
    <property type="entry name" value="Ribosomal RNA small subunit methyltransferase E"/>
    <property type="match status" value="1"/>
</dbReference>
<dbReference type="Proteomes" id="UP000264056">
    <property type="component" value="Unassembled WGS sequence"/>
</dbReference>
<keyword evidence="20" id="KW-1185">Reference proteome</keyword>
<dbReference type="InterPro" id="IPR006700">
    <property type="entry name" value="RsmE"/>
</dbReference>
<name>A0A372KNG7_9STRE</name>
<dbReference type="PIRSF" id="PIRSF015601">
    <property type="entry name" value="MTase_slr0722"/>
    <property type="match status" value="1"/>
</dbReference>
<dbReference type="PANTHER" id="PTHR30027:SF3">
    <property type="entry name" value="16S RRNA (URACIL(1498)-N(3))-METHYLTRANSFERASE"/>
    <property type="match status" value="1"/>
</dbReference>
<reference evidence="18" key="3">
    <citation type="submission" date="2018-08" db="EMBL/GenBank/DDBJ databases">
        <title>Streptococcus chenjunshii sp. nov., isolated from stools sample of the Tibetan antelope in the Qinghai-Tibet plateau, China.</title>
        <authorList>
            <person name="Tian Z."/>
        </authorList>
    </citation>
    <scope>NUCLEOTIDE SEQUENCE [LARGE SCALE GENOMIC DNA]</scope>
    <source>
        <strain evidence="18">Z15</strain>
    </source>
</reference>